<dbReference type="InterPro" id="IPR036236">
    <property type="entry name" value="Znf_C2H2_sf"/>
</dbReference>
<evidence type="ECO:0000313" key="8">
    <source>
        <dbReference type="Proteomes" id="UP001152888"/>
    </source>
</evidence>
<keyword evidence="4" id="KW-0862">Zinc</keyword>
<dbReference type="InterPro" id="IPR013087">
    <property type="entry name" value="Znf_C2H2_type"/>
</dbReference>
<dbReference type="Gene3D" id="3.30.160.60">
    <property type="entry name" value="Classic Zinc Finger"/>
    <property type="match status" value="10"/>
</dbReference>
<evidence type="ECO:0000256" key="2">
    <source>
        <dbReference type="ARBA" id="ARBA00022737"/>
    </source>
</evidence>
<dbReference type="SMART" id="SM00614">
    <property type="entry name" value="ZnF_BED"/>
    <property type="match status" value="9"/>
</dbReference>
<dbReference type="PROSITE" id="PS00028">
    <property type="entry name" value="ZINC_FINGER_C2H2_1"/>
    <property type="match status" value="5"/>
</dbReference>
<evidence type="ECO:0000313" key="7">
    <source>
        <dbReference type="EMBL" id="CAH1976880.1"/>
    </source>
</evidence>
<evidence type="ECO:0000256" key="3">
    <source>
        <dbReference type="ARBA" id="ARBA00022771"/>
    </source>
</evidence>
<dbReference type="OrthoDB" id="5860767at2759"/>
<keyword evidence="2" id="KW-0677">Repeat</keyword>
<keyword evidence="8" id="KW-1185">Reference proteome</keyword>
<dbReference type="AlphaFoldDB" id="A0A9P0KIX4"/>
<dbReference type="EMBL" id="CAKOFQ010006852">
    <property type="protein sequence ID" value="CAH1976880.1"/>
    <property type="molecule type" value="Genomic_DNA"/>
</dbReference>
<feature type="domain" description="C2H2-type" evidence="6">
    <location>
        <begin position="676"/>
        <end position="699"/>
    </location>
</feature>
<keyword evidence="1" id="KW-0479">Metal-binding</keyword>
<organism evidence="7 8">
    <name type="scientific">Acanthoscelides obtectus</name>
    <name type="common">Bean weevil</name>
    <name type="synonym">Bruchus obtectus</name>
    <dbReference type="NCBI Taxonomy" id="200917"/>
    <lineage>
        <taxon>Eukaryota</taxon>
        <taxon>Metazoa</taxon>
        <taxon>Ecdysozoa</taxon>
        <taxon>Arthropoda</taxon>
        <taxon>Hexapoda</taxon>
        <taxon>Insecta</taxon>
        <taxon>Pterygota</taxon>
        <taxon>Neoptera</taxon>
        <taxon>Endopterygota</taxon>
        <taxon>Coleoptera</taxon>
        <taxon>Polyphaga</taxon>
        <taxon>Cucujiformia</taxon>
        <taxon>Chrysomeloidea</taxon>
        <taxon>Chrysomelidae</taxon>
        <taxon>Bruchinae</taxon>
        <taxon>Bruchini</taxon>
        <taxon>Acanthoscelides</taxon>
    </lineage>
</organism>
<dbReference type="SUPFAM" id="SSF57667">
    <property type="entry name" value="beta-beta-alpha zinc fingers"/>
    <property type="match status" value="1"/>
</dbReference>
<evidence type="ECO:0000256" key="1">
    <source>
        <dbReference type="ARBA" id="ARBA00022723"/>
    </source>
</evidence>
<dbReference type="SMART" id="SM00355">
    <property type="entry name" value="ZnF_C2H2"/>
    <property type="match status" value="22"/>
</dbReference>
<evidence type="ECO:0000259" key="6">
    <source>
        <dbReference type="PROSITE" id="PS50157"/>
    </source>
</evidence>
<dbReference type="GO" id="GO:0008270">
    <property type="term" value="F:zinc ion binding"/>
    <property type="evidence" value="ECO:0007669"/>
    <property type="project" value="UniProtKB-KW"/>
</dbReference>
<sequence length="768" mass="88689">MVLDNHIIKEHPDCIASVSSRIFECEYCEYKTTMKNHLASHTLKHPESVCKFSICIHCNAKFKFKHRLNNHIIKEHPEFIASISARIHECTHCAYKTTFKTRFSEHMLKHPETADNYKFKICIHCNAKLKSTRILNDHIVRRHPEFIATVSAEIHECSHCSYKTTIKAQFSEHMLKHPETVDNFKFLVCIHCKATFKDKTGLDNHLIKKHPDFIASVSSKIHECKHCEYKTIFKTNLTRHVMKHPETVDNSKFLICNHCKATFKCKRGLNNHLINKHPDFIASVSCKIHECTHCAYKTIQKSVIDKHMSKHSKLVDNYKFKICIHCNAKLKSTRTLNDHIVRRHPEFIASVSAKIHECACCAYKTVIKANLVKHMKKKHGTYRKKSDMNDHIVEKHPEFVASLSDRIHECTHCAYKTTDEAQFSEHMLNHLETVDKSKSGICIHCKAKFQGKTRLDNHLIKKHPDFIASVSSKIHECKHCEYKTTIKTDLTRHMMKHPETVDPSKFLICVHCKATFKCKRGLNNHLINKHPDSIASVSSKIHECLNCAYKTIFKSSIAKHVLEHSESEGDSKFDTCIHCSAAFKSKHGLNNHIIKKHPEFISSVSSKIYECTHCSYKTTFKSLLARHMLQHPELVDNYKFSICIHCNAKFRSKVTLNDHLIKKHPDFIASVSSKIYECTYCAHKTTHKSNLDRHMSKHSELVDDDKFGVCIHCNAKLKSTRTLNDHIVKKHPEFIASVSAKIHECTCCAYKTVIKAELAKHMKTKHHT</sequence>
<dbReference type="PROSITE" id="PS50157">
    <property type="entry name" value="ZINC_FINGER_C2H2_2"/>
    <property type="match status" value="1"/>
</dbReference>
<keyword evidence="3 5" id="KW-0863">Zinc-finger</keyword>
<evidence type="ECO:0000256" key="5">
    <source>
        <dbReference type="PROSITE-ProRule" id="PRU00042"/>
    </source>
</evidence>
<accession>A0A9P0KIX4</accession>
<reference evidence="7" key="1">
    <citation type="submission" date="2022-03" db="EMBL/GenBank/DDBJ databases">
        <authorList>
            <person name="Sayadi A."/>
        </authorList>
    </citation>
    <scope>NUCLEOTIDE SEQUENCE</scope>
</reference>
<comment type="caution">
    <text evidence="7">The sequence shown here is derived from an EMBL/GenBank/DDBJ whole genome shotgun (WGS) entry which is preliminary data.</text>
</comment>
<name>A0A9P0KIX4_ACAOB</name>
<evidence type="ECO:0000256" key="4">
    <source>
        <dbReference type="ARBA" id="ARBA00022833"/>
    </source>
</evidence>
<gene>
    <name evidence="7" type="ORF">ACAOBT_LOCUS12362</name>
</gene>
<protein>
    <recommendedName>
        <fullName evidence="6">C2H2-type domain-containing protein</fullName>
    </recommendedName>
</protein>
<dbReference type="PANTHER" id="PTHR24379:SF121">
    <property type="entry name" value="C2H2-TYPE DOMAIN-CONTAINING PROTEIN"/>
    <property type="match status" value="1"/>
</dbReference>
<dbReference type="Proteomes" id="UP001152888">
    <property type="component" value="Unassembled WGS sequence"/>
</dbReference>
<proteinExistence type="predicted"/>
<dbReference type="PANTHER" id="PTHR24379">
    <property type="entry name" value="KRAB AND ZINC FINGER DOMAIN-CONTAINING"/>
    <property type="match status" value="1"/>
</dbReference>